<sequence length="277" mass="31351">MENSLFTANLHEEIVLSPGQIEEYRSKGHVYAGRVASEEDVAALRPLVRELVRTCVKEDRPLEERDDFGKAFLQLINLWQRDEAMKQFVFARKFARMAADLLETDGVRLYLDQIFYKEPGGGPTPWHQDGAYMLRFKPDKLITLWLPLTDIPDDMGSLRFISGANEIERMKNSGNILLDAVRRGLPETGYKGMKAGHATFHSGWTPHSALANPTDSMREVLTITYIAEDAVIADPEDNEARRKHLETYFPGRKPGERADSPLNPVLYSRDGDCPVCV</sequence>
<dbReference type="PANTHER" id="PTHR20883:SF48">
    <property type="entry name" value="ECTOINE DIOXYGENASE"/>
    <property type="match status" value="1"/>
</dbReference>
<dbReference type="Proteomes" id="UP001527202">
    <property type="component" value="Unassembled WGS sequence"/>
</dbReference>
<dbReference type="GeneID" id="95374474"/>
<keyword evidence="2" id="KW-1185">Reference proteome</keyword>
<dbReference type="PANTHER" id="PTHR20883">
    <property type="entry name" value="PHYTANOYL-COA DIOXYGENASE DOMAIN CONTAINING 1"/>
    <property type="match status" value="1"/>
</dbReference>
<dbReference type="SUPFAM" id="SSF51197">
    <property type="entry name" value="Clavaminate synthase-like"/>
    <property type="match status" value="1"/>
</dbReference>
<keyword evidence="1" id="KW-0560">Oxidoreductase</keyword>
<protein>
    <submittedName>
        <fullName evidence="1">Phytanoyl-CoA dioxygenase family protein</fullName>
    </submittedName>
</protein>
<dbReference type="Pfam" id="PF05721">
    <property type="entry name" value="PhyH"/>
    <property type="match status" value="1"/>
</dbReference>
<dbReference type="GO" id="GO:0051213">
    <property type="term" value="F:dioxygenase activity"/>
    <property type="evidence" value="ECO:0007669"/>
    <property type="project" value="UniProtKB-KW"/>
</dbReference>
<dbReference type="Gene3D" id="2.60.120.620">
    <property type="entry name" value="q2cbj1_9rhob like domain"/>
    <property type="match status" value="1"/>
</dbReference>
<evidence type="ECO:0000313" key="2">
    <source>
        <dbReference type="Proteomes" id="UP001527202"/>
    </source>
</evidence>
<reference evidence="1 2" key="1">
    <citation type="submission" date="2022-05" db="EMBL/GenBank/DDBJ databases">
        <title>Genome Sequencing of Bee-Associated Microbes.</title>
        <authorList>
            <person name="Dunlap C."/>
        </authorList>
    </citation>
    <scope>NUCLEOTIDE SEQUENCE [LARGE SCALE GENOMIC DNA]</scope>
    <source>
        <strain evidence="1 2">NRRL B-23120</strain>
    </source>
</reference>
<dbReference type="EMBL" id="JAMDMJ010000008">
    <property type="protein sequence ID" value="MCY9595573.1"/>
    <property type="molecule type" value="Genomic_DNA"/>
</dbReference>
<dbReference type="InterPro" id="IPR008775">
    <property type="entry name" value="Phytyl_CoA_dOase-like"/>
</dbReference>
<comment type="caution">
    <text evidence="1">The sequence shown here is derived from an EMBL/GenBank/DDBJ whole genome shotgun (WGS) entry which is preliminary data.</text>
</comment>
<accession>A0ABT4FAN2</accession>
<keyword evidence="1" id="KW-0223">Dioxygenase</keyword>
<dbReference type="RefSeq" id="WP_042229597.1">
    <property type="nucleotide sequence ID" value="NZ_CP026520.1"/>
</dbReference>
<evidence type="ECO:0000313" key="1">
    <source>
        <dbReference type="EMBL" id="MCY9595573.1"/>
    </source>
</evidence>
<gene>
    <name evidence="1" type="ORF">M5X16_07305</name>
</gene>
<name>A0ABT4FAN2_9BACL</name>
<organism evidence="1 2">
    <name type="scientific">Paenibacillus chitinolyticus</name>
    <dbReference type="NCBI Taxonomy" id="79263"/>
    <lineage>
        <taxon>Bacteria</taxon>
        <taxon>Bacillati</taxon>
        <taxon>Bacillota</taxon>
        <taxon>Bacilli</taxon>
        <taxon>Bacillales</taxon>
        <taxon>Paenibacillaceae</taxon>
        <taxon>Paenibacillus</taxon>
    </lineage>
</organism>
<proteinExistence type="predicted"/>